<evidence type="ECO:0000259" key="1">
    <source>
        <dbReference type="Pfam" id="PF03061"/>
    </source>
</evidence>
<dbReference type="OrthoDB" id="506431at2759"/>
<dbReference type="CDD" id="cd03443">
    <property type="entry name" value="PaaI_thioesterase"/>
    <property type="match status" value="1"/>
</dbReference>
<dbReference type="InterPro" id="IPR006683">
    <property type="entry name" value="Thioestr_dom"/>
</dbReference>
<protein>
    <submittedName>
        <fullName evidence="2">DEKNAAC105158</fullName>
    </submittedName>
</protein>
<dbReference type="Pfam" id="PF03061">
    <property type="entry name" value="4HBT"/>
    <property type="match status" value="1"/>
</dbReference>
<keyword evidence="3" id="KW-1185">Reference proteome</keyword>
<name>A0A448YSL7_BRENA</name>
<feature type="domain" description="Thioesterase" evidence="1">
    <location>
        <begin position="109"/>
        <end position="154"/>
    </location>
</feature>
<dbReference type="InterPro" id="IPR029069">
    <property type="entry name" value="HotDog_dom_sf"/>
</dbReference>
<dbReference type="PANTHER" id="PTHR47260">
    <property type="entry name" value="UPF0644 PROTEIN PB2B4.06"/>
    <property type="match status" value="1"/>
</dbReference>
<sequence length="205" mass="23535">MTQISFSELEEQTKAAGYKQISALLNEENEDMLFVGHNNLLQKDRIEEVRIYSKPVYSQEQLNKLINQEDADAPIQPFVTDSPSELEEPISNHLIGFLKLGKLLTSHLNVIHGGVIATLIDEFFVKVTLPLTPRSFAVTANLNIKYMKPLKFEENDRLLDVVLECFIVRMKEHRKFKVCGYLKNVHDGYRYCKGELLVIVPRNSI</sequence>
<evidence type="ECO:0000313" key="2">
    <source>
        <dbReference type="EMBL" id="VEU23912.1"/>
    </source>
</evidence>
<dbReference type="InterPro" id="IPR052061">
    <property type="entry name" value="PTE-AB_protein"/>
</dbReference>
<reference evidence="2 3" key="1">
    <citation type="submission" date="2018-12" db="EMBL/GenBank/DDBJ databases">
        <authorList>
            <person name="Tiukova I."/>
            <person name="Dainat J."/>
        </authorList>
    </citation>
    <scope>NUCLEOTIDE SEQUENCE [LARGE SCALE GENOMIC DNA]</scope>
</reference>
<proteinExistence type="predicted"/>
<accession>A0A448YSL7</accession>
<dbReference type="PANTHER" id="PTHR47260:SF1">
    <property type="entry name" value="UPF0644 PROTEIN PB2B4.06"/>
    <property type="match status" value="1"/>
</dbReference>
<dbReference type="EMBL" id="CAACVR010000067">
    <property type="protein sequence ID" value="VEU23912.1"/>
    <property type="molecule type" value="Genomic_DNA"/>
</dbReference>
<evidence type="ECO:0000313" key="3">
    <source>
        <dbReference type="Proteomes" id="UP000290900"/>
    </source>
</evidence>
<dbReference type="STRING" id="13370.A0A448YSL7"/>
<dbReference type="AlphaFoldDB" id="A0A448YSL7"/>
<gene>
    <name evidence="2" type="ORF">BRENAR_LOCUS4641</name>
</gene>
<dbReference type="Gene3D" id="3.10.129.10">
    <property type="entry name" value="Hotdog Thioesterase"/>
    <property type="match status" value="1"/>
</dbReference>
<organism evidence="2 3">
    <name type="scientific">Brettanomyces naardenensis</name>
    <name type="common">Yeast</name>
    <dbReference type="NCBI Taxonomy" id="13370"/>
    <lineage>
        <taxon>Eukaryota</taxon>
        <taxon>Fungi</taxon>
        <taxon>Dikarya</taxon>
        <taxon>Ascomycota</taxon>
        <taxon>Saccharomycotina</taxon>
        <taxon>Pichiomycetes</taxon>
        <taxon>Pichiales</taxon>
        <taxon>Pichiaceae</taxon>
        <taxon>Brettanomyces</taxon>
    </lineage>
</organism>
<dbReference type="InParanoid" id="A0A448YSL7"/>
<dbReference type="Proteomes" id="UP000290900">
    <property type="component" value="Unassembled WGS sequence"/>
</dbReference>
<dbReference type="SUPFAM" id="SSF54637">
    <property type="entry name" value="Thioesterase/thiol ester dehydrase-isomerase"/>
    <property type="match status" value="1"/>
</dbReference>